<dbReference type="PANTHER" id="PTHR42760">
    <property type="entry name" value="SHORT-CHAIN DEHYDROGENASES/REDUCTASES FAMILY MEMBER"/>
    <property type="match status" value="1"/>
</dbReference>
<dbReference type="EC" id="1.1.1.47" evidence="4"/>
<name>A0A7X4YN98_9BACL</name>
<gene>
    <name evidence="4" type="ORF">GT003_10985</name>
</gene>
<comment type="caution">
    <text evidence="4">The sequence shown here is derived from an EMBL/GenBank/DDBJ whole genome shotgun (WGS) entry which is preliminary data.</text>
</comment>
<dbReference type="InterPro" id="IPR057326">
    <property type="entry name" value="KR_dom"/>
</dbReference>
<dbReference type="PANTHER" id="PTHR42760:SF122">
    <property type="entry name" value="NAD(P)-BINDING PROTEIN"/>
    <property type="match status" value="1"/>
</dbReference>
<dbReference type="PRINTS" id="PR00081">
    <property type="entry name" value="GDHRDH"/>
</dbReference>
<dbReference type="NCBIfam" id="NF005559">
    <property type="entry name" value="PRK07231.1"/>
    <property type="match status" value="1"/>
</dbReference>
<dbReference type="Proteomes" id="UP000558113">
    <property type="component" value="Unassembled WGS sequence"/>
</dbReference>
<dbReference type="InterPro" id="IPR020904">
    <property type="entry name" value="Sc_DH/Rdtase_CS"/>
</dbReference>
<dbReference type="GO" id="GO:0048038">
    <property type="term" value="F:quinone binding"/>
    <property type="evidence" value="ECO:0007669"/>
    <property type="project" value="TreeGrafter"/>
</dbReference>
<feature type="domain" description="Ketoreductase" evidence="3">
    <location>
        <begin position="9"/>
        <end position="177"/>
    </location>
</feature>
<dbReference type="OrthoDB" id="9789398at2"/>
<dbReference type="Pfam" id="PF13561">
    <property type="entry name" value="adh_short_C2"/>
    <property type="match status" value="1"/>
</dbReference>
<comment type="similarity">
    <text evidence="1">Belongs to the short-chain dehydrogenases/reductases (SDR) family.</text>
</comment>
<dbReference type="SUPFAM" id="SSF51735">
    <property type="entry name" value="NAD(P)-binding Rossmann-fold domains"/>
    <property type="match status" value="1"/>
</dbReference>
<reference evidence="4 5" key="1">
    <citation type="submission" date="2020-01" db="EMBL/GenBank/DDBJ databases">
        <title>Paenibacillus soybeanensis sp. nov. isolated from the nodules of soybean (Glycine max(L.) Merr).</title>
        <authorList>
            <person name="Wang H."/>
        </authorList>
    </citation>
    <scope>NUCLEOTIDE SEQUENCE [LARGE SCALE GENOMIC DNA]</scope>
    <source>
        <strain evidence="4 5">DSM 23054</strain>
    </source>
</reference>
<dbReference type="PRINTS" id="PR00080">
    <property type="entry name" value="SDRFAMILY"/>
</dbReference>
<evidence type="ECO:0000313" key="4">
    <source>
        <dbReference type="EMBL" id="NBC69517.1"/>
    </source>
</evidence>
<dbReference type="GO" id="GO:0006633">
    <property type="term" value="P:fatty acid biosynthetic process"/>
    <property type="evidence" value="ECO:0007669"/>
    <property type="project" value="TreeGrafter"/>
</dbReference>
<evidence type="ECO:0000313" key="5">
    <source>
        <dbReference type="Proteomes" id="UP000558113"/>
    </source>
</evidence>
<dbReference type="SMART" id="SM00822">
    <property type="entry name" value="PKS_KR"/>
    <property type="match status" value="1"/>
</dbReference>
<keyword evidence="5" id="KW-1185">Reference proteome</keyword>
<dbReference type="InterPro" id="IPR002347">
    <property type="entry name" value="SDR_fam"/>
</dbReference>
<dbReference type="EMBL" id="JAAAMU010000005">
    <property type="protein sequence ID" value="NBC69517.1"/>
    <property type="molecule type" value="Genomic_DNA"/>
</dbReference>
<dbReference type="PROSITE" id="PS00061">
    <property type="entry name" value="ADH_SHORT"/>
    <property type="match status" value="1"/>
</dbReference>
<dbReference type="GO" id="GO:0047936">
    <property type="term" value="F:glucose 1-dehydrogenase [NAD(P)+] activity"/>
    <property type="evidence" value="ECO:0007669"/>
    <property type="project" value="UniProtKB-EC"/>
</dbReference>
<dbReference type="InterPro" id="IPR036291">
    <property type="entry name" value="NAD(P)-bd_dom_sf"/>
</dbReference>
<evidence type="ECO:0000259" key="3">
    <source>
        <dbReference type="SMART" id="SM00822"/>
    </source>
</evidence>
<dbReference type="Gene3D" id="3.40.50.720">
    <property type="entry name" value="NAD(P)-binding Rossmann-like Domain"/>
    <property type="match status" value="1"/>
</dbReference>
<dbReference type="CDD" id="cd05233">
    <property type="entry name" value="SDR_c"/>
    <property type="match status" value="1"/>
</dbReference>
<evidence type="ECO:0000256" key="2">
    <source>
        <dbReference type="ARBA" id="ARBA00023002"/>
    </source>
</evidence>
<accession>A0A7X4YN98</accession>
<dbReference type="RefSeq" id="WP_161697481.1">
    <property type="nucleotide sequence ID" value="NZ_JAAAMU010000005.1"/>
</dbReference>
<evidence type="ECO:0000256" key="1">
    <source>
        <dbReference type="ARBA" id="ARBA00006484"/>
    </source>
</evidence>
<sequence length="256" mass="27057">MMGIGIAGRLVIVTGGSQGIGRAIVERFAQFGARVVIADVDEAGSETARQLCEEGHEAHFVRCDVSSYDDIQALASEVQAKHGTVHTLVNNAGIFPRADLLHTDEAFWERLMGINLKGAYLMCQAFVPGMIEQGVGSIVNIGSTHARSGDPAAMAYAVSKGGLITLTRNLAKGFAKHGIRVNCVQPGWVASEGETSRLRDAGVDPDKLFADVSARMPMGRIQTGQDIADSVIFMASSLSLQVTGQVLTVDGGSSLR</sequence>
<proteinExistence type="inferred from homology"/>
<keyword evidence="2 4" id="KW-0560">Oxidoreductase</keyword>
<dbReference type="AlphaFoldDB" id="A0A7X4YN98"/>
<organism evidence="4 5">
    <name type="scientific">Paenibacillus sacheonensis</name>
    <dbReference type="NCBI Taxonomy" id="742054"/>
    <lineage>
        <taxon>Bacteria</taxon>
        <taxon>Bacillati</taxon>
        <taxon>Bacillota</taxon>
        <taxon>Bacilli</taxon>
        <taxon>Bacillales</taxon>
        <taxon>Paenibacillaceae</taxon>
        <taxon>Paenibacillus</taxon>
    </lineage>
</organism>
<dbReference type="FunFam" id="3.40.50.720:FF:000084">
    <property type="entry name" value="Short-chain dehydrogenase reductase"/>
    <property type="match status" value="1"/>
</dbReference>
<dbReference type="GO" id="GO:0008206">
    <property type="term" value="P:bile acid metabolic process"/>
    <property type="evidence" value="ECO:0007669"/>
    <property type="project" value="UniProtKB-ARBA"/>
</dbReference>
<protein>
    <submittedName>
        <fullName evidence="4">Glucose 1-dehydrogenase</fullName>
        <ecNumber evidence="4">1.1.1.47</ecNumber>
    </submittedName>
</protein>